<evidence type="ECO:0000259" key="2">
    <source>
        <dbReference type="Pfam" id="PF03171"/>
    </source>
</evidence>
<dbReference type="SUPFAM" id="SSF51197">
    <property type="entry name" value="Clavaminate synthase-like"/>
    <property type="match status" value="1"/>
</dbReference>
<dbReference type="EMBL" id="AYRZ02000009">
    <property type="protein sequence ID" value="PHT72572.1"/>
    <property type="molecule type" value="Genomic_DNA"/>
</dbReference>
<protein>
    <submittedName>
        <fullName evidence="3">1-aminocyclopropane-1-carboxylate oxidase</fullName>
    </submittedName>
</protein>
<dbReference type="InterPro" id="IPR044861">
    <property type="entry name" value="IPNS-like_FE2OG_OXY"/>
</dbReference>
<dbReference type="InterPro" id="IPR050231">
    <property type="entry name" value="Iron_ascorbate_oxido_reductase"/>
</dbReference>
<keyword evidence="1" id="KW-0175">Coiled coil</keyword>
<dbReference type="Pfam" id="PF03171">
    <property type="entry name" value="2OG-FeII_Oxy"/>
    <property type="match status" value="1"/>
</dbReference>
<name>A0A2G2YS56_CAPAN</name>
<dbReference type="InterPro" id="IPR027443">
    <property type="entry name" value="IPNS-like_sf"/>
</dbReference>
<reference evidence="3 4" key="1">
    <citation type="journal article" date="2014" name="Nat. Genet.">
        <title>Genome sequence of the hot pepper provides insights into the evolution of pungency in Capsicum species.</title>
        <authorList>
            <person name="Kim S."/>
            <person name="Park M."/>
            <person name="Yeom S.I."/>
            <person name="Kim Y.M."/>
            <person name="Lee J.M."/>
            <person name="Lee H.A."/>
            <person name="Seo E."/>
            <person name="Choi J."/>
            <person name="Cheong K."/>
            <person name="Kim K.T."/>
            <person name="Jung K."/>
            <person name="Lee G.W."/>
            <person name="Oh S.K."/>
            <person name="Bae C."/>
            <person name="Kim S.B."/>
            <person name="Lee H.Y."/>
            <person name="Kim S.Y."/>
            <person name="Kim M.S."/>
            <person name="Kang B.C."/>
            <person name="Jo Y.D."/>
            <person name="Yang H.B."/>
            <person name="Jeong H.J."/>
            <person name="Kang W.H."/>
            <person name="Kwon J.K."/>
            <person name="Shin C."/>
            <person name="Lim J.Y."/>
            <person name="Park J.H."/>
            <person name="Huh J.H."/>
            <person name="Kim J.S."/>
            <person name="Kim B.D."/>
            <person name="Cohen O."/>
            <person name="Paran I."/>
            <person name="Suh M.C."/>
            <person name="Lee S.B."/>
            <person name="Kim Y.K."/>
            <person name="Shin Y."/>
            <person name="Noh S.J."/>
            <person name="Park J."/>
            <person name="Seo Y.S."/>
            <person name="Kwon S.Y."/>
            <person name="Kim H.A."/>
            <person name="Park J.M."/>
            <person name="Kim H.J."/>
            <person name="Choi S.B."/>
            <person name="Bosland P.W."/>
            <person name="Reeves G."/>
            <person name="Jo S.H."/>
            <person name="Lee B.W."/>
            <person name="Cho H.T."/>
            <person name="Choi H.S."/>
            <person name="Lee M.S."/>
            <person name="Yu Y."/>
            <person name="Do Choi Y."/>
            <person name="Park B.S."/>
            <person name="van Deynze A."/>
            <person name="Ashrafi H."/>
            <person name="Hill T."/>
            <person name="Kim W.T."/>
            <person name="Pai H.S."/>
            <person name="Ahn H.K."/>
            <person name="Yeam I."/>
            <person name="Giovannoni J.J."/>
            <person name="Rose J.K."/>
            <person name="Sorensen I."/>
            <person name="Lee S.J."/>
            <person name="Kim R.W."/>
            <person name="Choi I.Y."/>
            <person name="Choi B.S."/>
            <person name="Lim J.S."/>
            <person name="Lee Y.H."/>
            <person name="Choi D."/>
        </authorList>
    </citation>
    <scope>NUCLEOTIDE SEQUENCE [LARGE SCALE GENOMIC DNA]</scope>
    <source>
        <strain evidence="4">cv. CM334</strain>
    </source>
</reference>
<dbReference type="Proteomes" id="UP000222542">
    <property type="component" value="Unassembled WGS sequence"/>
</dbReference>
<dbReference type="AlphaFoldDB" id="A0A2G2YS56"/>
<gene>
    <name evidence="3" type="ORF">T459_23357</name>
</gene>
<evidence type="ECO:0000313" key="4">
    <source>
        <dbReference type="Proteomes" id="UP000222542"/>
    </source>
</evidence>
<feature type="domain" description="Isopenicillin N synthase-like Fe(2+) 2OG dioxygenase" evidence="2">
    <location>
        <begin position="60"/>
        <end position="92"/>
    </location>
</feature>
<sequence length="158" mass="18285">MYYGGPSSTKEKTTKWSDRKVMKEFALKLEKLAENLLDLLCENLCLEKDSLDELILFELLKVITNGRYKSVEHRVIAQQDGNWMSIASFYNPGSDAVIFPAPELIEKAEEENKLKYPKFVFEDYIKLYASLKFQDKEPRFEAMKAMETTINLGPIETV</sequence>
<feature type="coiled-coil region" evidence="1">
    <location>
        <begin position="22"/>
        <end position="49"/>
    </location>
</feature>
<comment type="caution">
    <text evidence="3">The sequence shown here is derived from an EMBL/GenBank/DDBJ whole genome shotgun (WGS) entry which is preliminary data.</text>
</comment>
<evidence type="ECO:0000256" key="1">
    <source>
        <dbReference type="SAM" id="Coils"/>
    </source>
</evidence>
<dbReference type="STRING" id="4072.A0A2G2YS56"/>
<proteinExistence type="predicted"/>
<dbReference type="PANTHER" id="PTHR47990">
    <property type="entry name" value="2-OXOGLUTARATE (2OG) AND FE(II)-DEPENDENT OXYGENASE SUPERFAMILY PROTEIN-RELATED"/>
    <property type="match status" value="1"/>
</dbReference>
<accession>A0A2G2YS56</accession>
<organism evidence="3 4">
    <name type="scientific">Capsicum annuum</name>
    <name type="common">Capsicum pepper</name>
    <dbReference type="NCBI Taxonomy" id="4072"/>
    <lineage>
        <taxon>Eukaryota</taxon>
        <taxon>Viridiplantae</taxon>
        <taxon>Streptophyta</taxon>
        <taxon>Embryophyta</taxon>
        <taxon>Tracheophyta</taxon>
        <taxon>Spermatophyta</taxon>
        <taxon>Magnoliopsida</taxon>
        <taxon>eudicotyledons</taxon>
        <taxon>Gunneridae</taxon>
        <taxon>Pentapetalae</taxon>
        <taxon>asterids</taxon>
        <taxon>lamiids</taxon>
        <taxon>Solanales</taxon>
        <taxon>Solanaceae</taxon>
        <taxon>Solanoideae</taxon>
        <taxon>Capsiceae</taxon>
        <taxon>Capsicum</taxon>
    </lineage>
</organism>
<dbReference type="Gramene" id="PHT72572">
    <property type="protein sequence ID" value="PHT72572"/>
    <property type="gene ID" value="T459_23357"/>
</dbReference>
<keyword evidence="4" id="KW-1185">Reference proteome</keyword>
<dbReference type="Gene3D" id="2.60.120.330">
    <property type="entry name" value="B-lactam Antibiotic, Isopenicillin N Synthase, Chain"/>
    <property type="match status" value="1"/>
</dbReference>
<reference evidence="3 4" key="2">
    <citation type="journal article" date="2017" name="Genome Biol.">
        <title>New reference genome sequences of hot pepper reveal the massive evolution of plant disease-resistance genes by retroduplication.</title>
        <authorList>
            <person name="Kim S."/>
            <person name="Park J."/>
            <person name="Yeom S.I."/>
            <person name="Kim Y.M."/>
            <person name="Seo E."/>
            <person name="Kim K.T."/>
            <person name="Kim M.S."/>
            <person name="Lee J.M."/>
            <person name="Cheong K."/>
            <person name="Shin H.S."/>
            <person name="Kim S.B."/>
            <person name="Han K."/>
            <person name="Lee J."/>
            <person name="Park M."/>
            <person name="Lee H.A."/>
            <person name="Lee H.Y."/>
            <person name="Lee Y."/>
            <person name="Oh S."/>
            <person name="Lee J.H."/>
            <person name="Choi E."/>
            <person name="Choi E."/>
            <person name="Lee S.E."/>
            <person name="Jeon J."/>
            <person name="Kim H."/>
            <person name="Choi G."/>
            <person name="Song H."/>
            <person name="Lee J."/>
            <person name="Lee S.C."/>
            <person name="Kwon J.K."/>
            <person name="Lee H.Y."/>
            <person name="Koo N."/>
            <person name="Hong Y."/>
            <person name="Kim R.W."/>
            <person name="Kang W.H."/>
            <person name="Huh J.H."/>
            <person name="Kang B.C."/>
            <person name="Yang T.J."/>
            <person name="Lee Y.H."/>
            <person name="Bennetzen J.L."/>
            <person name="Choi D."/>
        </authorList>
    </citation>
    <scope>NUCLEOTIDE SEQUENCE [LARGE SCALE GENOMIC DNA]</scope>
    <source>
        <strain evidence="4">cv. CM334</strain>
    </source>
</reference>
<evidence type="ECO:0000313" key="3">
    <source>
        <dbReference type="EMBL" id="PHT72572.1"/>
    </source>
</evidence>